<dbReference type="PANTHER" id="PTHR30086">
    <property type="entry name" value="ARGININE EXPORTER PROTEIN ARGO"/>
    <property type="match status" value="1"/>
</dbReference>
<feature type="transmembrane region" description="Helical" evidence="6">
    <location>
        <begin position="47"/>
        <end position="66"/>
    </location>
</feature>
<dbReference type="GO" id="GO:0005886">
    <property type="term" value="C:plasma membrane"/>
    <property type="evidence" value="ECO:0007669"/>
    <property type="project" value="UniProtKB-SubCell"/>
</dbReference>
<dbReference type="GO" id="GO:0015171">
    <property type="term" value="F:amino acid transmembrane transporter activity"/>
    <property type="evidence" value="ECO:0007669"/>
    <property type="project" value="TreeGrafter"/>
</dbReference>
<gene>
    <name evidence="7" type="ORF">D6850_03565</name>
</gene>
<keyword evidence="3 6" id="KW-0812">Transmembrane</keyword>
<dbReference type="Pfam" id="PF01810">
    <property type="entry name" value="LysE"/>
    <property type="match status" value="1"/>
</dbReference>
<evidence type="ECO:0000256" key="5">
    <source>
        <dbReference type="ARBA" id="ARBA00023136"/>
    </source>
</evidence>
<dbReference type="Proteomes" id="UP000281128">
    <property type="component" value="Unassembled WGS sequence"/>
</dbReference>
<proteinExistence type="predicted"/>
<protein>
    <submittedName>
        <fullName evidence="7">LysE family translocator</fullName>
    </submittedName>
</protein>
<sequence length="199" mass="21372">MTTTIAALIVFLFPLAYSPGPGNMFFAANGARFGMRATLPANCGYHVATWIVTAAIGFGALAAFTTHPGAFQALKLLGSLYVLWLAWSLFRSGGHDGATEATPAGFSTGVLLLLFNPKAYLIIALMFTQFVVAADDTGQWQLILVITTVFTLNNLLAFLAWTAAGDRLARQFREEQSAKWINRVFGAVLAAVAVWMAFG</sequence>
<keyword evidence="4 6" id="KW-1133">Transmembrane helix</keyword>
<evidence type="ECO:0000256" key="1">
    <source>
        <dbReference type="ARBA" id="ARBA00004651"/>
    </source>
</evidence>
<reference evidence="7 8" key="1">
    <citation type="submission" date="2018-09" db="EMBL/GenBank/DDBJ databases">
        <title>Roseovarius spongiae sp. nov., isolated from a marine sponge.</title>
        <authorList>
            <person name="Zhuang L."/>
            <person name="Luo L."/>
        </authorList>
    </citation>
    <scope>NUCLEOTIDE SEQUENCE [LARGE SCALE GENOMIC DNA]</scope>
    <source>
        <strain evidence="7 8">HN-E21</strain>
    </source>
</reference>
<dbReference type="RefSeq" id="WP_121163830.1">
    <property type="nucleotide sequence ID" value="NZ_RAPE01000001.1"/>
</dbReference>
<evidence type="ECO:0000256" key="6">
    <source>
        <dbReference type="SAM" id="Phobius"/>
    </source>
</evidence>
<feature type="transmembrane region" description="Helical" evidence="6">
    <location>
        <begin position="180"/>
        <end position="198"/>
    </location>
</feature>
<keyword evidence="8" id="KW-1185">Reference proteome</keyword>
<feature type="transmembrane region" description="Helical" evidence="6">
    <location>
        <begin position="110"/>
        <end position="133"/>
    </location>
</feature>
<evidence type="ECO:0000256" key="2">
    <source>
        <dbReference type="ARBA" id="ARBA00022475"/>
    </source>
</evidence>
<comment type="caution">
    <text evidence="7">The sequence shown here is derived from an EMBL/GenBank/DDBJ whole genome shotgun (WGS) entry which is preliminary data.</text>
</comment>
<dbReference type="PANTHER" id="PTHR30086:SF20">
    <property type="entry name" value="ARGININE EXPORTER PROTEIN ARGO-RELATED"/>
    <property type="match status" value="1"/>
</dbReference>
<evidence type="ECO:0000313" key="7">
    <source>
        <dbReference type="EMBL" id="RKF16633.1"/>
    </source>
</evidence>
<name>A0A3A8AWC5_9RHOB</name>
<feature type="transmembrane region" description="Helical" evidence="6">
    <location>
        <begin position="73"/>
        <end position="90"/>
    </location>
</feature>
<comment type="subcellular location">
    <subcellularLocation>
        <location evidence="1">Cell membrane</location>
        <topology evidence="1">Multi-pass membrane protein</topology>
    </subcellularLocation>
</comment>
<keyword evidence="5 6" id="KW-0472">Membrane</keyword>
<keyword evidence="2" id="KW-1003">Cell membrane</keyword>
<accession>A0A3A8AWC5</accession>
<dbReference type="OrthoDB" id="9812084at2"/>
<dbReference type="InterPro" id="IPR001123">
    <property type="entry name" value="LeuE-type"/>
</dbReference>
<dbReference type="EMBL" id="RAPE01000001">
    <property type="protein sequence ID" value="RKF16633.1"/>
    <property type="molecule type" value="Genomic_DNA"/>
</dbReference>
<evidence type="ECO:0000313" key="8">
    <source>
        <dbReference type="Proteomes" id="UP000281128"/>
    </source>
</evidence>
<evidence type="ECO:0000256" key="3">
    <source>
        <dbReference type="ARBA" id="ARBA00022692"/>
    </source>
</evidence>
<organism evidence="7 8">
    <name type="scientific">Roseovarius spongiae</name>
    <dbReference type="NCBI Taxonomy" id="2320272"/>
    <lineage>
        <taxon>Bacteria</taxon>
        <taxon>Pseudomonadati</taxon>
        <taxon>Pseudomonadota</taxon>
        <taxon>Alphaproteobacteria</taxon>
        <taxon>Rhodobacterales</taxon>
        <taxon>Roseobacteraceae</taxon>
        <taxon>Roseovarius</taxon>
    </lineage>
</organism>
<evidence type="ECO:0000256" key="4">
    <source>
        <dbReference type="ARBA" id="ARBA00022989"/>
    </source>
</evidence>
<feature type="transmembrane region" description="Helical" evidence="6">
    <location>
        <begin position="140"/>
        <end position="160"/>
    </location>
</feature>
<dbReference type="AlphaFoldDB" id="A0A3A8AWC5"/>